<dbReference type="Proteomes" id="UP000306740">
    <property type="component" value="Unassembled WGS sequence"/>
</dbReference>
<feature type="transmembrane region" description="Helical" evidence="1">
    <location>
        <begin position="21"/>
        <end position="39"/>
    </location>
</feature>
<dbReference type="PIRSF" id="PIRSF037395">
    <property type="entry name" value="UCP037395_ABCper"/>
    <property type="match status" value="1"/>
</dbReference>
<feature type="transmembrane region" description="Helical" evidence="1">
    <location>
        <begin position="73"/>
        <end position="99"/>
    </location>
</feature>
<keyword evidence="1" id="KW-1133">Transmembrane helix</keyword>
<dbReference type="Gene3D" id="1.10.1760.20">
    <property type="match status" value="1"/>
</dbReference>
<evidence type="ECO:0000313" key="2">
    <source>
        <dbReference type="EMBL" id="TNC46471.1"/>
    </source>
</evidence>
<evidence type="ECO:0000313" key="3">
    <source>
        <dbReference type="EMBL" id="TNC47198.1"/>
    </source>
</evidence>
<reference evidence="2 4" key="1">
    <citation type="submission" date="2019-05" db="EMBL/GenBank/DDBJ databases">
        <title>Mumia sp. nov., isolated from the intestinal contents of plateau pika (Ochotona curzoniae) in the Qinghai-Tibet plateau of China.</title>
        <authorList>
            <person name="Tian Z."/>
        </authorList>
    </citation>
    <scope>NUCLEOTIDE SEQUENCE [LARGE SCALE GENOMIC DNA]</scope>
    <source>
        <strain evidence="4">527</strain>
        <strain evidence="2">Z527</strain>
    </source>
</reference>
<comment type="caution">
    <text evidence="2">The sequence shown here is derived from an EMBL/GenBank/DDBJ whole genome shotgun (WGS) entry which is preliminary data.</text>
</comment>
<dbReference type="AlphaFoldDB" id="A0A5C4MQX4"/>
<gene>
    <name evidence="3" type="ORF">FHE65_11225</name>
    <name evidence="2" type="ORF">FHE65_12450</name>
</gene>
<dbReference type="EMBL" id="VDFR01000048">
    <property type="protein sequence ID" value="TNC47198.1"/>
    <property type="molecule type" value="Genomic_DNA"/>
</dbReference>
<organism evidence="2 4">
    <name type="scientific">Mumia zhuanghuii</name>
    <dbReference type="NCBI Taxonomy" id="2585211"/>
    <lineage>
        <taxon>Bacteria</taxon>
        <taxon>Bacillati</taxon>
        <taxon>Actinomycetota</taxon>
        <taxon>Actinomycetes</taxon>
        <taxon>Propionibacteriales</taxon>
        <taxon>Nocardioidaceae</taxon>
        <taxon>Mumia</taxon>
    </lineage>
</organism>
<feature type="transmembrane region" description="Helical" evidence="1">
    <location>
        <begin position="208"/>
        <end position="226"/>
    </location>
</feature>
<feature type="transmembrane region" description="Helical" evidence="1">
    <location>
        <begin position="142"/>
        <end position="165"/>
    </location>
</feature>
<sequence length="254" mass="26642">MFCWPLLFEPGSSQQEVQAPMYFVLLLPLLLLVVAAELSEGGMDAKALAMLGVLAAIQCGLRALSAGTAGLDLVFFLLVLAGRVFGAGFGFLLGCTSLFASALLTAGVGPWLPFQMMCAAWLGMGAGLLPRRVTGRGEIAMLGAYGVFAAYFYGALLNLSFWPYLAGIDPSGEQGLAFVPGATLAENLERFFWFTLLTSTGSWDTGRAITNAVMIAVLGPAVLVTLRRAARRASFGRTPTFGAPAPGTRSSALS</sequence>
<feature type="transmembrane region" description="Helical" evidence="1">
    <location>
        <begin position="111"/>
        <end position="130"/>
    </location>
</feature>
<dbReference type="OrthoDB" id="5185518at2"/>
<proteinExistence type="predicted"/>
<keyword evidence="1" id="KW-0812">Transmembrane</keyword>
<dbReference type="InterPro" id="IPR017196">
    <property type="entry name" value="ECF_substrate-spec_UCP037395"/>
</dbReference>
<accession>A0A5C4MQX4</accession>
<name>A0A5C4MQX4_9ACTN</name>
<feature type="transmembrane region" description="Helical" evidence="1">
    <location>
        <begin position="45"/>
        <end position="61"/>
    </location>
</feature>
<keyword evidence="1" id="KW-0472">Membrane</keyword>
<evidence type="ECO:0000256" key="1">
    <source>
        <dbReference type="SAM" id="Phobius"/>
    </source>
</evidence>
<evidence type="ECO:0000313" key="4">
    <source>
        <dbReference type="Proteomes" id="UP000306740"/>
    </source>
</evidence>
<dbReference type="EMBL" id="VDFR01000056">
    <property type="protein sequence ID" value="TNC46471.1"/>
    <property type="molecule type" value="Genomic_DNA"/>
</dbReference>
<protein>
    <submittedName>
        <fullName evidence="2">ECF transporter S component</fullName>
    </submittedName>
</protein>